<dbReference type="GO" id="GO:0005737">
    <property type="term" value="C:cytoplasm"/>
    <property type="evidence" value="ECO:0007669"/>
    <property type="project" value="TreeGrafter"/>
</dbReference>
<dbReference type="Proteomes" id="UP000474957">
    <property type="component" value="Unassembled WGS sequence"/>
</dbReference>
<evidence type="ECO:0000256" key="11">
    <source>
        <dbReference type="ARBA" id="ARBA00023239"/>
    </source>
</evidence>
<keyword evidence="11" id="KW-0456">Lyase</keyword>
<dbReference type="Gene3D" id="3.40.50.720">
    <property type="entry name" value="NAD(P)-binding Rossmann-like Domain"/>
    <property type="match status" value="1"/>
</dbReference>
<keyword evidence="3" id="KW-0812">Transmembrane</keyword>
<dbReference type="PANTHER" id="PTHR43078:SF6">
    <property type="entry name" value="UDP-GLUCURONIC ACID DECARBOXYLASE 1"/>
    <property type="match status" value="1"/>
</dbReference>
<comment type="cofactor">
    <cofactor evidence="1">
        <name>NAD(+)</name>
        <dbReference type="ChEBI" id="CHEBI:57540"/>
    </cofactor>
</comment>
<evidence type="ECO:0000256" key="6">
    <source>
        <dbReference type="ARBA" id="ARBA00022989"/>
    </source>
</evidence>
<accession>A0A6L5YZQ5</accession>
<dbReference type="InterPro" id="IPR001509">
    <property type="entry name" value="Epimerase_deHydtase"/>
</dbReference>
<evidence type="ECO:0000256" key="5">
    <source>
        <dbReference type="ARBA" id="ARBA00022968"/>
    </source>
</evidence>
<dbReference type="Pfam" id="PF01370">
    <property type="entry name" value="Epimerase"/>
    <property type="match status" value="1"/>
</dbReference>
<evidence type="ECO:0000256" key="7">
    <source>
        <dbReference type="ARBA" id="ARBA00023027"/>
    </source>
</evidence>
<dbReference type="InterPro" id="IPR044516">
    <property type="entry name" value="UXS-like"/>
</dbReference>
<dbReference type="PANTHER" id="PTHR43078">
    <property type="entry name" value="UDP-GLUCURONIC ACID DECARBOXYLASE-RELATED"/>
    <property type="match status" value="1"/>
</dbReference>
<keyword evidence="10" id="KW-0325">Glycoprotein</keyword>
<keyword evidence="15" id="KW-1185">Reference proteome</keyword>
<name>A0A6L5YZQ5_9RHOB</name>
<dbReference type="SUPFAM" id="SSF51735">
    <property type="entry name" value="NAD(P)-binding Rossmann-fold domains"/>
    <property type="match status" value="1"/>
</dbReference>
<dbReference type="GO" id="GO:0033320">
    <property type="term" value="P:UDP-D-xylose biosynthetic process"/>
    <property type="evidence" value="ECO:0007669"/>
    <property type="project" value="UniProtKB-UniPathway"/>
</dbReference>
<comment type="caution">
    <text evidence="14">The sequence shown here is derived from an EMBL/GenBank/DDBJ whole genome shotgun (WGS) entry which is preliminary data.</text>
</comment>
<feature type="domain" description="NAD-dependent epimerase/dehydratase" evidence="13">
    <location>
        <begin position="10"/>
        <end position="247"/>
    </location>
</feature>
<evidence type="ECO:0000256" key="10">
    <source>
        <dbReference type="ARBA" id="ARBA00023180"/>
    </source>
</evidence>
<dbReference type="GO" id="GO:0070403">
    <property type="term" value="F:NAD+ binding"/>
    <property type="evidence" value="ECO:0007669"/>
    <property type="project" value="InterPro"/>
</dbReference>
<proteinExistence type="predicted"/>
<dbReference type="FunFam" id="3.40.50.720:FF:000065">
    <property type="entry name" value="UDP-glucuronic acid decarboxylase 1"/>
    <property type="match status" value="1"/>
</dbReference>
<sequence>MEMSLFRKTVLVAGGAGFIGSHLCAELLGRGARVICVDSFLTGRRGNIARFLDDPAFRLIENDVAQPLHVDGRLHQIYNLASPASPPQYQADPEHTMLTNVLGTRNLLALARDKSARFVQASTSEVYGDPQMHPQKEDYVGHVNCTGTRACYDEGKRAAESLCFDHLRAGAADVRVARIFNTYGPQMCPDDGRIVSNLICQALQNRPMTIYGDGSQTRSFCYVSDMVEGLIRLMERAAPPETPVNLGNPGEFTVMELANLIRRLVPTTAKPVFRPLPQDDPRKRRPDISLAGQLLEWRPQVALEHGLRQTIPWFESQLFPAAPEGAAQSLPAAE</sequence>
<keyword evidence="5" id="KW-0735">Signal-anchor</keyword>
<dbReference type="GO" id="GO:0048040">
    <property type="term" value="F:UDP-glucuronate decarboxylase activity"/>
    <property type="evidence" value="ECO:0007669"/>
    <property type="project" value="TreeGrafter"/>
</dbReference>
<dbReference type="AlphaFoldDB" id="A0A6L5YZQ5"/>
<evidence type="ECO:0000256" key="1">
    <source>
        <dbReference type="ARBA" id="ARBA00001911"/>
    </source>
</evidence>
<dbReference type="GO" id="GO:0042732">
    <property type="term" value="P:D-xylose metabolic process"/>
    <property type="evidence" value="ECO:0007669"/>
    <property type="project" value="InterPro"/>
</dbReference>
<evidence type="ECO:0000256" key="2">
    <source>
        <dbReference type="ARBA" id="ARBA00004323"/>
    </source>
</evidence>
<comment type="subcellular location">
    <subcellularLocation>
        <location evidence="2">Golgi apparatus membrane</location>
        <topology evidence="2">Single-pass type II membrane protein</topology>
    </subcellularLocation>
    <subcellularLocation>
        <location evidence="12">Golgi apparatus</location>
        <location evidence="12">Golgi stack membrane</location>
    </subcellularLocation>
</comment>
<evidence type="ECO:0000256" key="4">
    <source>
        <dbReference type="ARBA" id="ARBA00022793"/>
    </source>
</evidence>
<evidence type="ECO:0000259" key="13">
    <source>
        <dbReference type="Pfam" id="PF01370"/>
    </source>
</evidence>
<keyword evidence="7" id="KW-0520">NAD</keyword>
<keyword evidence="6" id="KW-1133">Transmembrane helix</keyword>
<keyword evidence="8" id="KW-0333">Golgi apparatus</keyword>
<dbReference type="RefSeq" id="WP_154445699.1">
    <property type="nucleotide sequence ID" value="NZ_WIND01000003.1"/>
</dbReference>
<keyword evidence="9" id="KW-0472">Membrane</keyword>
<keyword evidence="4" id="KW-0210">Decarboxylase</keyword>
<gene>
    <name evidence="14" type="ORF">GE300_06215</name>
</gene>
<evidence type="ECO:0000256" key="8">
    <source>
        <dbReference type="ARBA" id="ARBA00023034"/>
    </source>
</evidence>
<protein>
    <submittedName>
        <fullName evidence="14">NAD-dependent epimerase/dehydratase family protein</fullName>
    </submittedName>
</protein>
<evidence type="ECO:0000256" key="3">
    <source>
        <dbReference type="ARBA" id="ARBA00022692"/>
    </source>
</evidence>
<dbReference type="UniPathway" id="UPA00796">
    <property type="reaction ID" value="UER00771"/>
</dbReference>
<dbReference type="CDD" id="cd05230">
    <property type="entry name" value="UGD_SDR_e"/>
    <property type="match status" value="1"/>
</dbReference>
<evidence type="ECO:0000256" key="12">
    <source>
        <dbReference type="ARBA" id="ARBA00037859"/>
    </source>
</evidence>
<reference evidence="14 15" key="1">
    <citation type="submission" date="2019-10" db="EMBL/GenBank/DDBJ databases">
        <title>Cognatihalovulum marinum gen. nov. sp. nov., a new member of the family Rhodobacteraceae isolated from deep seawater of the Northwest Indian Ocean.</title>
        <authorList>
            <person name="Ruan C."/>
            <person name="Wang J."/>
            <person name="Zheng X."/>
            <person name="Song L."/>
            <person name="Zhu Y."/>
            <person name="Huang Y."/>
            <person name="Lu Z."/>
            <person name="Du W."/>
            <person name="Huang L."/>
            <person name="Dai X."/>
        </authorList>
    </citation>
    <scope>NUCLEOTIDE SEQUENCE [LARGE SCALE GENOMIC DNA]</scope>
    <source>
        <strain evidence="14 15">2CG4</strain>
    </source>
</reference>
<dbReference type="EMBL" id="WIND01000003">
    <property type="protein sequence ID" value="MSU89214.1"/>
    <property type="molecule type" value="Genomic_DNA"/>
</dbReference>
<evidence type="ECO:0000313" key="15">
    <source>
        <dbReference type="Proteomes" id="UP000474957"/>
    </source>
</evidence>
<dbReference type="InterPro" id="IPR036291">
    <property type="entry name" value="NAD(P)-bd_dom_sf"/>
</dbReference>
<evidence type="ECO:0000313" key="14">
    <source>
        <dbReference type="EMBL" id="MSU89214.1"/>
    </source>
</evidence>
<organism evidence="14 15">
    <name type="scientific">Halovulum marinum</name>
    <dbReference type="NCBI Taxonomy" id="2662447"/>
    <lineage>
        <taxon>Bacteria</taxon>
        <taxon>Pseudomonadati</taxon>
        <taxon>Pseudomonadota</taxon>
        <taxon>Alphaproteobacteria</taxon>
        <taxon>Rhodobacterales</taxon>
        <taxon>Paracoccaceae</taxon>
        <taxon>Halovulum</taxon>
    </lineage>
</organism>
<evidence type="ECO:0000256" key="9">
    <source>
        <dbReference type="ARBA" id="ARBA00023136"/>
    </source>
</evidence>